<evidence type="ECO:0000256" key="4">
    <source>
        <dbReference type="ARBA" id="ARBA00022989"/>
    </source>
</evidence>
<feature type="transmembrane region" description="Helical" evidence="7">
    <location>
        <begin position="40"/>
        <end position="67"/>
    </location>
</feature>
<dbReference type="Pfam" id="PF07690">
    <property type="entry name" value="MFS_1"/>
    <property type="match status" value="1"/>
</dbReference>
<feature type="transmembrane region" description="Helical" evidence="7">
    <location>
        <begin position="332"/>
        <end position="355"/>
    </location>
</feature>
<dbReference type="PANTHER" id="PTHR23501:SF191">
    <property type="entry name" value="VACUOLAR BASIC AMINO ACID TRANSPORTER 4"/>
    <property type="match status" value="1"/>
</dbReference>
<reference evidence="9" key="1">
    <citation type="submission" date="2023-01" db="EMBL/GenBank/DDBJ databases">
        <title>Xenophilus mangrovi sp. nov., isolated from soil of Mangrove nature reserve.</title>
        <authorList>
            <person name="Xu S."/>
            <person name="Liu Z."/>
            <person name="Xu Y."/>
        </authorList>
    </citation>
    <scope>NUCLEOTIDE SEQUENCE</scope>
    <source>
        <strain evidence="9">YW8</strain>
    </source>
</reference>
<protein>
    <submittedName>
        <fullName evidence="9">MFS transporter</fullName>
    </submittedName>
</protein>
<dbReference type="Gene3D" id="1.20.1250.20">
    <property type="entry name" value="MFS general substrate transporter like domains"/>
    <property type="match status" value="1"/>
</dbReference>
<keyword evidence="10" id="KW-1185">Reference proteome</keyword>
<dbReference type="GO" id="GO:0012505">
    <property type="term" value="C:endomembrane system"/>
    <property type="evidence" value="ECO:0007669"/>
    <property type="project" value="UniProtKB-SubCell"/>
</dbReference>
<proteinExistence type="predicted"/>
<comment type="subcellular location">
    <subcellularLocation>
        <location evidence="1">Endomembrane system</location>
        <topology evidence="1">Multi-pass membrane protein</topology>
    </subcellularLocation>
</comment>
<feature type="transmembrane region" description="Helical" evidence="7">
    <location>
        <begin position="261"/>
        <end position="278"/>
    </location>
</feature>
<sequence length="569" mass="60183">MSITAASPRVLAPLPDWEPHEKPFLPGSPAALSHAWPVRIAYALVAILVGLTGGLGSSLITANLPVIQGQLGLTPAEGAWLPAAYVMVNVTANLLVFKFRQQFGMRLFAELALGLYAALALLHLVVDGYAMAIAVRAASGFVGAAASTLAVLYMLQALPRVRVGSAFVIGMGLTQLATPLAWMISPALLDQADWRVLYAFEGGMALCAFAAVVSLKLPVGIRIHVLEKADFLTFALVAPGVALLGAVLAQGLNGWWTDTPWLAWALVGAIVLLALGAMHEYRRERPLLQIRWLLNGSTLAFVFGALMMRFLLAEQSYGAVGLLRTLGMGPDQLQPLFGVMLLGMLCGMAVSAFTFGPKAVPLQLLASVVLIAIVGFMDHHSTSLSRPHDFYASQFLLSFAAAMFLGPLMLSGVMQALQHGADHMVSFIVLFSVTQALGGLAGPSVLGTLQAQRTTVHAQAIAAHLDPTDAAVAQRLALQQRVYGAQLADPVQRAAQGQAQLGQVVRREAAVRAFNDVFTLLGGLAIAYLAWMLWRAARMRRAARRQAAAAPPSSSSSSAAVPPPARAGT</sequence>
<dbReference type="GO" id="GO:0022857">
    <property type="term" value="F:transmembrane transporter activity"/>
    <property type="evidence" value="ECO:0007669"/>
    <property type="project" value="InterPro"/>
</dbReference>
<gene>
    <name evidence="9" type="ORF">PGB34_14905</name>
</gene>
<keyword evidence="2" id="KW-0813">Transport</keyword>
<feature type="transmembrane region" description="Helical" evidence="7">
    <location>
        <begin position="196"/>
        <end position="219"/>
    </location>
</feature>
<keyword evidence="4 7" id="KW-1133">Transmembrane helix</keyword>
<dbReference type="EMBL" id="JAQIPB010000007">
    <property type="protein sequence ID" value="MDA7417650.1"/>
    <property type="molecule type" value="Genomic_DNA"/>
</dbReference>
<feature type="transmembrane region" description="Helical" evidence="7">
    <location>
        <begin position="425"/>
        <end position="446"/>
    </location>
</feature>
<feature type="transmembrane region" description="Helical" evidence="7">
    <location>
        <begin position="290"/>
        <end position="312"/>
    </location>
</feature>
<dbReference type="SUPFAM" id="SSF103473">
    <property type="entry name" value="MFS general substrate transporter"/>
    <property type="match status" value="1"/>
</dbReference>
<feature type="compositionally biased region" description="Low complexity" evidence="6">
    <location>
        <begin position="545"/>
        <end position="560"/>
    </location>
</feature>
<evidence type="ECO:0000256" key="5">
    <source>
        <dbReference type="ARBA" id="ARBA00023136"/>
    </source>
</evidence>
<keyword evidence="5 7" id="KW-0472">Membrane</keyword>
<keyword evidence="3 7" id="KW-0812">Transmembrane</keyword>
<feature type="transmembrane region" description="Helical" evidence="7">
    <location>
        <begin position="391"/>
        <end position="413"/>
    </location>
</feature>
<dbReference type="AlphaFoldDB" id="A0AAE3T0I7"/>
<dbReference type="RefSeq" id="WP_271428893.1">
    <property type="nucleotide sequence ID" value="NZ_JAQIPB010000007.1"/>
</dbReference>
<evidence type="ECO:0000259" key="8">
    <source>
        <dbReference type="PROSITE" id="PS50850"/>
    </source>
</evidence>
<feature type="transmembrane region" description="Helical" evidence="7">
    <location>
        <begin position="79"/>
        <end position="96"/>
    </location>
</feature>
<feature type="transmembrane region" description="Helical" evidence="7">
    <location>
        <begin position="362"/>
        <end position="379"/>
    </location>
</feature>
<evidence type="ECO:0000256" key="2">
    <source>
        <dbReference type="ARBA" id="ARBA00022448"/>
    </source>
</evidence>
<feature type="transmembrane region" description="Helical" evidence="7">
    <location>
        <begin position="108"/>
        <end position="126"/>
    </location>
</feature>
<evidence type="ECO:0000313" key="9">
    <source>
        <dbReference type="EMBL" id="MDA7417650.1"/>
    </source>
</evidence>
<evidence type="ECO:0000256" key="1">
    <source>
        <dbReference type="ARBA" id="ARBA00004127"/>
    </source>
</evidence>
<dbReference type="Proteomes" id="UP001212602">
    <property type="component" value="Unassembled WGS sequence"/>
</dbReference>
<dbReference type="PROSITE" id="PS50850">
    <property type="entry name" value="MFS"/>
    <property type="match status" value="1"/>
</dbReference>
<name>A0AAE3T0I7_9BURK</name>
<organism evidence="9 10">
    <name type="scientific">Xenophilus arseniciresistens</name>
    <dbReference type="NCBI Taxonomy" id="1283306"/>
    <lineage>
        <taxon>Bacteria</taxon>
        <taxon>Pseudomonadati</taxon>
        <taxon>Pseudomonadota</taxon>
        <taxon>Betaproteobacteria</taxon>
        <taxon>Burkholderiales</taxon>
        <taxon>Comamonadaceae</taxon>
        <taxon>Xenophilus</taxon>
    </lineage>
</organism>
<accession>A0AAE3T0I7</accession>
<feature type="transmembrane region" description="Helical" evidence="7">
    <location>
        <begin position="166"/>
        <end position="184"/>
    </location>
</feature>
<feature type="region of interest" description="Disordered" evidence="6">
    <location>
        <begin position="545"/>
        <end position="569"/>
    </location>
</feature>
<dbReference type="InterPro" id="IPR020846">
    <property type="entry name" value="MFS_dom"/>
</dbReference>
<dbReference type="InterPro" id="IPR011701">
    <property type="entry name" value="MFS"/>
</dbReference>
<evidence type="ECO:0000256" key="7">
    <source>
        <dbReference type="SAM" id="Phobius"/>
    </source>
</evidence>
<evidence type="ECO:0000256" key="3">
    <source>
        <dbReference type="ARBA" id="ARBA00022692"/>
    </source>
</evidence>
<evidence type="ECO:0000256" key="6">
    <source>
        <dbReference type="SAM" id="MobiDB-lite"/>
    </source>
</evidence>
<comment type="caution">
    <text evidence="9">The sequence shown here is derived from an EMBL/GenBank/DDBJ whole genome shotgun (WGS) entry which is preliminary data.</text>
</comment>
<feature type="transmembrane region" description="Helical" evidence="7">
    <location>
        <begin position="517"/>
        <end position="534"/>
    </location>
</feature>
<dbReference type="InterPro" id="IPR036259">
    <property type="entry name" value="MFS_trans_sf"/>
</dbReference>
<feature type="transmembrane region" description="Helical" evidence="7">
    <location>
        <begin position="231"/>
        <end position="249"/>
    </location>
</feature>
<evidence type="ECO:0000313" key="10">
    <source>
        <dbReference type="Proteomes" id="UP001212602"/>
    </source>
</evidence>
<dbReference type="PANTHER" id="PTHR23501">
    <property type="entry name" value="MAJOR FACILITATOR SUPERFAMILY"/>
    <property type="match status" value="1"/>
</dbReference>
<feature type="domain" description="Major facilitator superfamily (MFS) profile" evidence="8">
    <location>
        <begin position="42"/>
        <end position="540"/>
    </location>
</feature>
<feature type="transmembrane region" description="Helical" evidence="7">
    <location>
        <begin position="132"/>
        <end position="154"/>
    </location>
</feature>
<dbReference type="GO" id="GO:0005886">
    <property type="term" value="C:plasma membrane"/>
    <property type="evidence" value="ECO:0007669"/>
    <property type="project" value="TreeGrafter"/>
</dbReference>